<dbReference type="Proteomes" id="UP000000366">
    <property type="component" value="Chromosome"/>
</dbReference>
<evidence type="ECO:0000256" key="3">
    <source>
        <dbReference type="ARBA" id="ARBA00022842"/>
    </source>
</evidence>
<evidence type="ECO:0000313" key="4">
    <source>
        <dbReference type="EMBL" id="ABM95583.1"/>
    </source>
</evidence>
<keyword evidence="1" id="KW-0479">Metal-binding</keyword>
<keyword evidence="3" id="KW-0460">Magnesium</keyword>
<dbReference type="KEGG" id="mpt:Mpe_A2629"/>
<dbReference type="eggNOG" id="COG0560">
    <property type="taxonomic scope" value="Bacteria"/>
</dbReference>
<dbReference type="GO" id="GO:0046872">
    <property type="term" value="F:metal ion binding"/>
    <property type="evidence" value="ECO:0007669"/>
    <property type="project" value="UniProtKB-KW"/>
</dbReference>
<dbReference type="Pfam" id="PF12710">
    <property type="entry name" value="HAD"/>
    <property type="match status" value="1"/>
</dbReference>
<dbReference type="EMBL" id="CP000555">
    <property type="protein sequence ID" value="ABM95583.1"/>
    <property type="molecule type" value="Genomic_DNA"/>
</dbReference>
<keyword evidence="2 4" id="KW-0378">Hydrolase</keyword>
<dbReference type="GO" id="GO:0016787">
    <property type="term" value="F:hydrolase activity"/>
    <property type="evidence" value="ECO:0007669"/>
    <property type="project" value="UniProtKB-KW"/>
</dbReference>
<proteinExistence type="predicted"/>
<dbReference type="InterPro" id="IPR006385">
    <property type="entry name" value="HAD_hydro_SerB1"/>
</dbReference>
<dbReference type="AlphaFoldDB" id="A2SJ44"/>
<dbReference type="RefSeq" id="WP_011830213.1">
    <property type="nucleotide sequence ID" value="NC_008825.1"/>
</dbReference>
<evidence type="ECO:0000256" key="2">
    <source>
        <dbReference type="ARBA" id="ARBA00022801"/>
    </source>
</evidence>
<dbReference type="NCBIfam" id="TIGR01490">
    <property type="entry name" value="HAD-SF-IB-hyp1"/>
    <property type="match status" value="1"/>
</dbReference>
<organism evidence="4 5">
    <name type="scientific">Methylibium petroleiphilum (strain ATCC BAA-1232 / LMG 22953 / PM1)</name>
    <dbReference type="NCBI Taxonomy" id="420662"/>
    <lineage>
        <taxon>Bacteria</taxon>
        <taxon>Pseudomonadati</taxon>
        <taxon>Pseudomonadota</taxon>
        <taxon>Betaproteobacteria</taxon>
        <taxon>Burkholderiales</taxon>
        <taxon>Sphaerotilaceae</taxon>
        <taxon>Methylibium</taxon>
    </lineage>
</organism>
<dbReference type="NCBIfam" id="TIGR01488">
    <property type="entry name" value="HAD-SF-IB"/>
    <property type="match status" value="1"/>
</dbReference>
<dbReference type="HOGENOM" id="CLU_052657_1_1_4"/>
<name>A2SJ44_METPP</name>
<keyword evidence="5" id="KW-1185">Reference proteome</keyword>
<evidence type="ECO:0000313" key="5">
    <source>
        <dbReference type="Proteomes" id="UP000000366"/>
    </source>
</evidence>
<evidence type="ECO:0000256" key="1">
    <source>
        <dbReference type="ARBA" id="ARBA00022723"/>
    </source>
</evidence>
<dbReference type="InterPro" id="IPR036412">
    <property type="entry name" value="HAD-like_sf"/>
</dbReference>
<protein>
    <submittedName>
        <fullName evidence="4">Putative hydrolase protein</fullName>
    </submittedName>
</protein>
<gene>
    <name evidence="4" type="ordered locus">Mpe_A2629</name>
</gene>
<dbReference type="STRING" id="420662.Mpe_A2629"/>
<dbReference type="PANTHER" id="PTHR43344">
    <property type="entry name" value="PHOSPHOSERINE PHOSPHATASE"/>
    <property type="match status" value="1"/>
</dbReference>
<dbReference type="Gene3D" id="1.20.1440.100">
    <property type="entry name" value="SG protein - dephosphorylation function"/>
    <property type="match status" value="1"/>
</dbReference>
<dbReference type="SUPFAM" id="SSF56784">
    <property type="entry name" value="HAD-like"/>
    <property type="match status" value="1"/>
</dbReference>
<dbReference type="InterPro" id="IPR023214">
    <property type="entry name" value="HAD_sf"/>
</dbReference>
<dbReference type="InterPro" id="IPR050582">
    <property type="entry name" value="HAD-like_SerB"/>
</dbReference>
<accession>A2SJ44</accession>
<dbReference type="PANTHER" id="PTHR43344:SF13">
    <property type="entry name" value="PHOSPHATASE RV3661-RELATED"/>
    <property type="match status" value="1"/>
</dbReference>
<reference evidence="4 5" key="1">
    <citation type="journal article" date="2007" name="J. Bacteriol.">
        <title>Whole-genome analysis of the methyl tert-butyl ether-degrading beta-proteobacterium Methylibium petroleiphilum PM1.</title>
        <authorList>
            <person name="Kane S.R."/>
            <person name="Chakicherla A.Y."/>
            <person name="Chain P.S.G."/>
            <person name="Schmidt R."/>
            <person name="Shin M.W."/>
            <person name="Legler T.C."/>
            <person name="Scow K.M."/>
            <person name="Larimer F.W."/>
            <person name="Lucas S.M."/>
            <person name="Richardson P.M."/>
            <person name="Hristova K.R."/>
        </authorList>
    </citation>
    <scope>NUCLEOTIDE SEQUENCE [LARGE SCALE GENOMIC DNA]</scope>
    <source>
        <strain evidence="5">ATCC BAA-1232 / LMG 22953 / PM1</strain>
    </source>
</reference>
<sequence>MKLALFDLDHTLLPYDSGMEWTRFLVARGVVEAEQEADYLAHCKAYVEGRLDIAALHRSMFAPLTRLTRAELSHWLDEFETEVSTRLPYAARVLVARHLGVGDLCCIVTATSRLIAERFARAFRIEHVLATESAVDSHGVPTGEIVGAPCHGTHKLDKVKAWLDSQGRPLARLEHSWFYSDSASDLPLLRAVRYPVAVRPDASLRGIAQFEGWPIEMLGG</sequence>
<dbReference type="Gene3D" id="3.40.50.1000">
    <property type="entry name" value="HAD superfamily/HAD-like"/>
    <property type="match status" value="1"/>
</dbReference>